<dbReference type="Proteomes" id="UP000187283">
    <property type="component" value="Unassembled WGS sequence"/>
</dbReference>
<dbReference type="AlphaFoldDB" id="A0A1R1YHS2"/>
<evidence type="ECO:0000313" key="4">
    <source>
        <dbReference type="Proteomes" id="UP000187283"/>
    </source>
</evidence>
<dbReference type="SUPFAM" id="SSF52113">
    <property type="entry name" value="BRCT domain"/>
    <property type="match status" value="3"/>
</dbReference>
<feature type="compositionally biased region" description="Polar residues" evidence="1">
    <location>
        <begin position="792"/>
        <end position="815"/>
    </location>
</feature>
<dbReference type="InterPro" id="IPR053036">
    <property type="entry name" value="CellCycle_DNARepair_Reg"/>
</dbReference>
<dbReference type="STRING" id="133412.A0A1R1YHS2"/>
<dbReference type="InterPro" id="IPR036420">
    <property type="entry name" value="BRCT_dom_sf"/>
</dbReference>
<sequence>MADSIDPNLRKSHIFKNIIFWVNPSINPKEAFRISSSLEKRGASSATKISLDAQPSIHQSQDNNAKLRGFSVAVPPGLEENVFRFAIHPSIKLPTLTINSTNAPSTPANLKYPTLVISKDIYFPEYQKCLDNKIKVVTPAWVDRSIRTGKIQPEEFFSCDLDENIFSGMVVTASQLPVSDREALYGGISAYGGQYRPNLVKDVTHLVLLTGTGSKYEQVLANPKLNIKIILPHWFEQCINLGILIDDKPYLFPDPKIFNMVTSSLKYPQENDISHSQTSEKDHLTRDEFNNFDVTQYLNDTLTIPHDNPDSSSKLTLKNYNIALSLDLHKNAPPEFITKIKESVLEKGGDFITPSSNSNNQYIWSHSEFAKIDILVCQYRAGLDYFAATMLGKLVGSVIWLIKSLKNNELSQPGKQILDYPLSQKPIFNSSFSNPTSISSDTIISLSGYSKKARSYLKRLIVSMGAIYSPDLTKNLHTHLVTSDPNKLKFSCAREWNCHVVNHLWIERCLQQEKNLSVSFPSYTFWPPLSPTCLQNTVGNNCSIKLPVLSKSFVFMNEIYKLILKNDIHTSQDSNNSNLVSDTINSEITEIKPFISDSCDIFISSNISVESERLKMFIFLSKVCGKSVNLSSDIINEILSKDLNAESDCLSFKNSTEQKNITGIKSKNSSESIKDSSDEESDFSSKKYNSDNIASDKISNNNDLKPRKELDKIHSQMEAASIYETEMSNKSNNSESKSTPKATKKTSNSNTPEKSSENAHISKKRQLDSNSSPAESSAHKKAYQPSVMTIDISVNSSDNETNHQLQPHNASTNSPNKKESTKHTLTENSDKKKPSQRISILFTQGKPTISEEKKIMLMGGALASDTQNATHLISSGVKRTAKFLEALNSGKIHIVTMQWLKHSISLKSWIDLSSDSPPENLISLCKKLSIIDNNSDLSSLSNNSWVWTLGYGVSDPESELKFNFSLRESISKSRAKKLFSDIIVFATPSVQPSIDTLRKIVESGGGKLVSNYSSRKLKLLICKETVSIFDNSDSSSKKPKLLVVSCELDRQSWPLFLELSNYSKDSNVDSTLDLDHSTSQTFPIYSSEILLSGVLRQSLSFDTPEFRLM</sequence>
<dbReference type="PANTHER" id="PTHR47667:SF1">
    <property type="entry name" value="REGULATOR OF TY1 TRANSPOSITION PROTEIN 107"/>
    <property type="match status" value="1"/>
</dbReference>
<feature type="region of interest" description="Disordered" evidence="1">
    <location>
        <begin position="723"/>
        <end position="837"/>
    </location>
</feature>
<gene>
    <name evidence="3" type="ORF">AYI70_g237</name>
</gene>
<dbReference type="InterPro" id="IPR001357">
    <property type="entry name" value="BRCT_dom"/>
</dbReference>
<dbReference type="Pfam" id="PF12738">
    <property type="entry name" value="PTCB-BRCT"/>
    <property type="match status" value="2"/>
</dbReference>
<dbReference type="GO" id="GO:0005634">
    <property type="term" value="C:nucleus"/>
    <property type="evidence" value="ECO:0007669"/>
    <property type="project" value="TreeGrafter"/>
</dbReference>
<organism evidence="3 4">
    <name type="scientific">Smittium culicis</name>
    <dbReference type="NCBI Taxonomy" id="133412"/>
    <lineage>
        <taxon>Eukaryota</taxon>
        <taxon>Fungi</taxon>
        <taxon>Fungi incertae sedis</taxon>
        <taxon>Zoopagomycota</taxon>
        <taxon>Kickxellomycotina</taxon>
        <taxon>Harpellomycetes</taxon>
        <taxon>Harpellales</taxon>
        <taxon>Legeriomycetaceae</taxon>
        <taxon>Smittium</taxon>
    </lineage>
</organism>
<evidence type="ECO:0000313" key="3">
    <source>
        <dbReference type="EMBL" id="OMJ26355.1"/>
    </source>
</evidence>
<feature type="region of interest" description="Disordered" evidence="1">
    <location>
        <begin position="663"/>
        <end position="708"/>
    </location>
</feature>
<accession>A0A1R1YHS2</accession>
<feature type="domain" description="BRCT" evidence="2">
    <location>
        <begin position="434"/>
        <end position="514"/>
    </location>
</feature>
<dbReference type="Pfam" id="PF16589">
    <property type="entry name" value="BRCT_2"/>
    <property type="match status" value="1"/>
</dbReference>
<feature type="domain" description="BRCT" evidence="2">
    <location>
        <begin position="852"/>
        <end position="904"/>
    </location>
</feature>
<keyword evidence="4" id="KW-1185">Reference proteome</keyword>
<dbReference type="OrthoDB" id="342264at2759"/>
<dbReference type="CDD" id="cd18436">
    <property type="entry name" value="BRCT_BRC1_like_rpt2"/>
    <property type="match status" value="1"/>
</dbReference>
<protein>
    <submittedName>
        <fullName evidence="3">BRCT-containing protein 1</fullName>
    </submittedName>
</protein>
<feature type="compositionally biased region" description="Polar residues" evidence="1">
    <location>
        <begin position="690"/>
        <end position="703"/>
    </location>
</feature>
<feature type="domain" description="BRCT" evidence="2">
    <location>
        <begin position="974"/>
        <end position="1053"/>
    </location>
</feature>
<dbReference type="GO" id="GO:1990683">
    <property type="term" value="P:DNA double-strand break attachment to nuclear envelope"/>
    <property type="evidence" value="ECO:0007669"/>
    <property type="project" value="TreeGrafter"/>
</dbReference>
<dbReference type="Pfam" id="PF16770">
    <property type="entry name" value="RTT107_BRCT_5"/>
    <property type="match status" value="1"/>
</dbReference>
<feature type="compositionally biased region" description="Low complexity" evidence="1">
    <location>
        <begin position="724"/>
        <end position="752"/>
    </location>
</feature>
<feature type="domain" description="BRCT" evidence="2">
    <location>
        <begin position="161"/>
        <end position="252"/>
    </location>
</feature>
<dbReference type="Gene3D" id="3.40.50.10190">
    <property type="entry name" value="BRCT domain"/>
    <property type="match status" value="5"/>
</dbReference>
<dbReference type="EMBL" id="LSSN01000028">
    <property type="protein sequence ID" value="OMJ26355.1"/>
    <property type="molecule type" value="Genomic_DNA"/>
</dbReference>
<dbReference type="SMART" id="SM00292">
    <property type="entry name" value="BRCT"/>
    <property type="match status" value="5"/>
</dbReference>
<reference evidence="3 4" key="1">
    <citation type="submission" date="2017-01" db="EMBL/GenBank/DDBJ databases">
        <authorList>
            <person name="Mah S.A."/>
            <person name="Swanson W.J."/>
            <person name="Moy G.W."/>
            <person name="Vacquier V.D."/>
        </authorList>
    </citation>
    <scope>NUCLEOTIDE SEQUENCE [LARGE SCALE GENOMIC DNA]</scope>
    <source>
        <strain evidence="3 4">GSMNP</strain>
    </source>
</reference>
<comment type="caution">
    <text evidence="3">The sequence shown here is derived from an EMBL/GenBank/DDBJ whole genome shotgun (WGS) entry which is preliminary data.</text>
</comment>
<proteinExistence type="predicted"/>
<dbReference type="PANTHER" id="PTHR47667">
    <property type="entry name" value="REGULATOR OF TY1 TRANSPOSITION PROTEIN 107"/>
    <property type="match status" value="1"/>
</dbReference>
<evidence type="ECO:0000256" key="1">
    <source>
        <dbReference type="SAM" id="MobiDB-lite"/>
    </source>
</evidence>
<dbReference type="PROSITE" id="PS50172">
    <property type="entry name" value="BRCT"/>
    <property type="match status" value="4"/>
</dbReference>
<dbReference type="GO" id="GO:0006302">
    <property type="term" value="P:double-strand break repair"/>
    <property type="evidence" value="ECO:0007669"/>
    <property type="project" value="TreeGrafter"/>
</dbReference>
<feature type="compositionally biased region" description="Basic and acidic residues" evidence="1">
    <location>
        <begin position="816"/>
        <end position="833"/>
    </location>
</feature>
<dbReference type="CDD" id="cd18432">
    <property type="entry name" value="BRCT_PAXIP1_rpt6_like"/>
    <property type="match status" value="1"/>
</dbReference>
<name>A0A1R1YHS2_9FUNG</name>
<evidence type="ECO:0000259" key="2">
    <source>
        <dbReference type="PROSITE" id="PS50172"/>
    </source>
</evidence>
<dbReference type="GO" id="GO:0035361">
    <property type="term" value="C:Cul8-RING ubiquitin ligase complex"/>
    <property type="evidence" value="ECO:0007669"/>
    <property type="project" value="TreeGrafter"/>
</dbReference>